<evidence type="ECO:0000256" key="1">
    <source>
        <dbReference type="SAM" id="Phobius"/>
    </source>
</evidence>
<dbReference type="OrthoDB" id="1821808at2"/>
<dbReference type="RefSeq" id="WP_002851030.1">
    <property type="nucleotide sequence ID" value="NZ_ADKM02000095.1"/>
</dbReference>
<sequence length="197" mass="21832">MEIKAMNCPNCAGSITFAVGQRTARCPYCDSTLEIKPEAAEVTLEKTKRAYRNISDTRAEYARRVKKWKIIAWVYYVVVFVMMAIGSVVIERTYEDSDAYDLGMTMIVMALISGFAMPPILTFIVPPAPEEVEEPLRLQGGWMRYIKLVGLAVMTVLAGFLAGYVIFNSMTPSEAQLEREAASSGYAAVVTVTESEV</sequence>
<evidence type="ECO:0000313" key="3">
    <source>
        <dbReference type="Proteomes" id="UP000004259"/>
    </source>
</evidence>
<gene>
    <name evidence="2" type="ORF">CUS_5951</name>
</gene>
<feature type="transmembrane region" description="Helical" evidence="1">
    <location>
        <begin position="145"/>
        <end position="167"/>
    </location>
</feature>
<feature type="transmembrane region" description="Helical" evidence="1">
    <location>
        <begin position="70"/>
        <end position="90"/>
    </location>
</feature>
<dbReference type="EMBL" id="ADKM02000095">
    <property type="protein sequence ID" value="EGC02367.1"/>
    <property type="molecule type" value="Genomic_DNA"/>
</dbReference>
<keyword evidence="1" id="KW-0812">Transmembrane</keyword>
<keyword evidence="1" id="KW-1133">Transmembrane helix</keyword>
<reference evidence="2 3" key="1">
    <citation type="submission" date="2011-02" db="EMBL/GenBank/DDBJ databases">
        <authorList>
            <person name="Nelson K.E."/>
            <person name="Sutton G."/>
            <person name="Torralba M."/>
            <person name="Durkin S."/>
            <person name="Harkins D."/>
            <person name="Montgomery R."/>
            <person name="Ziemer C."/>
            <person name="Klaassens E."/>
            <person name="Ocuiv P."/>
            <person name="Morrison M."/>
        </authorList>
    </citation>
    <scope>NUCLEOTIDE SEQUENCE [LARGE SCALE GENOMIC DNA]</scope>
    <source>
        <strain evidence="2 3">8</strain>
    </source>
</reference>
<name>E9SEC1_RUMAL</name>
<dbReference type="Proteomes" id="UP000004259">
    <property type="component" value="Unassembled WGS sequence"/>
</dbReference>
<protein>
    <submittedName>
        <fullName evidence="2">Uncharacterized protein</fullName>
    </submittedName>
</protein>
<keyword evidence="1" id="KW-0472">Membrane</keyword>
<dbReference type="AlphaFoldDB" id="E9SEC1"/>
<dbReference type="STRING" id="246199.CUS_5951"/>
<keyword evidence="3" id="KW-1185">Reference proteome</keyword>
<accession>E9SEC1</accession>
<proteinExistence type="predicted"/>
<organism evidence="2 3">
    <name type="scientific">Ruminococcus albus 8</name>
    <dbReference type="NCBI Taxonomy" id="246199"/>
    <lineage>
        <taxon>Bacteria</taxon>
        <taxon>Bacillati</taxon>
        <taxon>Bacillota</taxon>
        <taxon>Clostridia</taxon>
        <taxon>Eubacteriales</taxon>
        <taxon>Oscillospiraceae</taxon>
        <taxon>Ruminococcus</taxon>
    </lineage>
</organism>
<feature type="transmembrane region" description="Helical" evidence="1">
    <location>
        <begin position="102"/>
        <end position="125"/>
    </location>
</feature>
<comment type="caution">
    <text evidence="2">The sequence shown here is derived from an EMBL/GenBank/DDBJ whole genome shotgun (WGS) entry which is preliminary data.</text>
</comment>
<evidence type="ECO:0000313" key="2">
    <source>
        <dbReference type="EMBL" id="EGC02367.1"/>
    </source>
</evidence>